<dbReference type="PANTHER" id="PTHR23026">
    <property type="entry name" value="NADPH NITROREDUCTASE"/>
    <property type="match status" value="1"/>
</dbReference>
<organism evidence="2 3">
    <name type="scientific">Streptomyces labedae</name>
    <dbReference type="NCBI Taxonomy" id="285569"/>
    <lineage>
        <taxon>Bacteria</taxon>
        <taxon>Bacillati</taxon>
        <taxon>Actinomycetota</taxon>
        <taxon>Actinomycetes</taxon>
        <taxon>Kitasatosporales</taxon>
        <taxon>Streptomycetaceae</taxon>
        <taxon>Streptomyces</taxon>
    </lineage>
</organism>
<accession>A0ABP6QS06</accession>
<evidence type="ECO:0000256" key="1">
    <source>
        <dbReference type="SAM" id="MobiDB-lite"/>
    </source>
</evidence>
<keyword evidence="3" id="KW-1185">Reference proteome</keyword>
<sequence>MRKPARRAHTAPWAGGARDDWAAIPPTHVTGKRVTPADEQAHTSTGPRGVATVTRPTPADKQVTALVRDATAAPSMHNAQPWFFRYFRRSRTFEIHADQARAMPHSDPQNRGLHIGCGAALLNLEVAAVHEDLRPDTALLPDPTDPALVATVRLTHAAADRSGLGALYPAIHRRHTSRYPFGEREIPDAVREELRAAADAEGATLAFPTAWHLQEVLELAREAEARNATDRGADEDLVRWTRTDAASAATADDGVPHYAFGPRRRGGKAPVRDFAGSRRVPGREAADFEHHPQLALVSTAHNRPEDWLRAGRAVERVLLLATLRGLAGSFATQPLEWSDLRWPLRDPVAGTGYAQTLLRLGYGPQGPGAPRRPVSDVLDVQP</sequence>
<dbReference type="NCBIfam" id="NF047509">
    <property type="entry name" value="Rv3131_FMN_oxido"/>
    <property type="match status" value="1"/>
</dbReference>
<dbReference type="InterPro" id="IPR000415">
    <property type="entry name" value="Nitroreductase-like"/>
</dbReference>
<feature type="region of interest" description="Disordered" evidence="1">
    <location>
        <begin position="1"/>
        <end position="59"/>
    </location>
</feature>
<dbReference type="EMBL" id="BAAAUW010000002">
    <property type="protein sequence ID" value="GAA3250245.1"/>
    <property type="molecule type" value="Genomic_DNA"/>
</dbReference>
<dbReference type="InterPro" id="IPR050627">
    <property type="entry name" value="Nitroreductase/BluB"/>
</dbReference>
<feature type="region of interest" description="Disordered" evidence="1">
    <location>
        <begin position="362"/>
        <end position="382"/>
    </location>
</feature>
<gene>
    <name evidence="2" type="ORF">GCM10010469_08840</name>
</gene>
<dbReference type="SUPFAM" id="SSF55469">
    <property type="entry name" value="FMN-dependent nitroreductase-like"/>
    <property type="match status" value="2"/>
</dbReference>
<name>A0ABP6QS06_9ACTN</name>
<proteinExistence type="predicted"/>
<dbReference type="Proteomes" id="UP001500728">
    <property type="component" value="Unassembled WGS sequence"/>
</dbReference>
<dbReference type="Gene3D" id="3.40.109.10">
    <property type="entry name" value="NADH Oxidase"/>
    <property type="match status" value="1"/>
</dbReference>
<dbReference type="PANTHER" id="PTHR23026:SF123">
    <property type="entry name" value="NAD(P)H NITROREDUCTASE RV3131-RELATED"/>
    <property type="match status" value="1"/>
</dbReference>
<comment type="caution">
    <text evidence="2">The sequence shown here is derived from an EMBL/GenBank/DDBJ whole genome shotgun (WGS) entry which is preliminary data.</text>
</comment>
<evidence type="ECO:0000313" key="3">
    <source>
        <dbReference type="Proteomes" id="UP001500728"/>
    </source>
</evidence>
<reference evidence="3" key="1">
    <citation type="journal article" date="2019" name="Int. J. Syst. Evol. Microbiol.">
        <title>The Global Catalogue of Microorganisms (GCM) 10K type strain sequencing project: providing services to taxonomists for standard genome sequencing and annotation.</title>
        <authorList>
            <consortium name="The Broad Institute Genomics Platform"/>
            <consortium name="The Broad Institute Genome Sequencing Center for Infectious Disease"/>
            <person name="Wu L."/>
            <person name="Ma J."/>
        </authorList>
    </citation>
    <scope>NUCLEOTIDE SEQUENCE [LARGE SCALE GENOMIC DNA]</scope>
    <source>
        <strain evidence="3">JCM 9381</strain>
    </source>
</reference>
<evidence type="ECO:0000313" key="2">
    <source>
        <dbReference type="EMBL" id="GAA3250245.1"/>
    </source>
</evidence>
<protein>
    <submittedName>
        <fullName evidence="2">Nitroreductase</fullName>
    </submittedName>
</protein>
<feature type="region of interest" description="Disordered" evidence="1">
    <location>
        <begin position="252"/>
        <end position="274"/>
    </location>
</feature>